<dbReference type="CDD" id="cd01189">
    <property type="entry name" value="INT_ICEBs1_C_like"/>
    <property type="match status" value="1"/>
</dbReference>
<feature type="domain" description="Tyr recombinase" evidence="6">
    <location>
        <begin position="196"/>
        <end position="383"/>
    </location>
</feature>
<organism evidence="8 9">
    <name type="scientific">Streptosporangium oxazolinicum</name>
    <dbReference type="NCBI Taxonomy" id="909287"/>
    <lineage>
        <taxon>Bacteria</taxon>
        <taxon>Bacillati</taxon>
        <taxon>Actinomycetota</taxon>
        <taxon>Actinomycetes</taxon>
        <taxon>Streptosporangiales</taxon>
        <taxon>Streptosporangiaceae</taxon>
        <taxon>Streptosporangium</taxon>
    </lineage>
</organism>
<evidence type="ECO:0000256" key="5">
    <source>
        <dbReference type="PROSITE-ProRule" id="PRU01248"/>
    </source>
</evidence>
<keyword evidence="9" id="KW-1185">Reference proteome</keyword>
<evidence type="ECO:0000313" key="8">
    <source>
        <dbReference type="EMBL" id="GAA4187164.1"/>
    </source>
</evidence>
<dbReference type="PROSITE" id="PS51900">
    <property type="entry name" value="CB"/>
    <property type="match status" value="1"/>
</dbReference>
<evidence type="ECO:0000259" key="7">
    <source>
        <dbReference type="PROSITE" id="PS51900"/>
    </source>
</evidence>
<evidence type="ECO:0000256" key="2">
    <source>
        <dbReference type="ARBA" id="ARBA00022908"/>
    </source>
</evidence>
<keyword evidence="4" id="KW-0233">DNA recombination</keyword>
<gene>
    <name evidence="8" type="ORF">GCM10022252_20240</name>
</gene>
<dbReference type="PANTHER" id="PTHR30349">
    <property type="entry name" value="PHAGE INTEGRASE-RELATED"/>
    <property type="match status" value="1"/>
</dbReference>
<comment type="similarity">
    <text evidence="1">Belongs to the 'phage' integrase family.</text>
</comment>
<dbReference type="PANTHER" id="PTHR30349:SF64">
    <property type="entry name" value="PROPHAGE INTEGRASE INTD-RELATED"/>
    <property type="match status" value="1"/>
</dbReference>
<dbReference type="PROSITE" id="PS51898">
    <property type="entry name" value="TYR_RECOMBINASE"/>
    <property type="match status" value="1"/>
</dbReference>
<sequence length="403" mass="45066">MANLIKKCECADTKAARKLDLRKPEDRKAAERVWGRCEHSWTVRYRLGGRDTPQKEQSFPHDMRRDAEKLVLDIKGDKVSHLRRVADPKAGAILFTDYAETWLTGRVGLADSSARLYRSRLTHQLNPDLGHLKLNAITRQHIKKLISALRKAGYSPNTVHGAFMVVNAILNEAVKDKALGESPCVDIELPSIGQSRDFVVPSWDQIRRLAEAMPDDWALTIWLMAGCGLRIGEARAVDENCIMFGGRRLRITQQVTQRHSLAPLKHREEGDYRDMPLPPFVKVAITAHIAAHGVSGDGLLFRGRKSPYINSSTYQRAFKVAVEAAGLPEGFTPHGLRHAFVSLQLAQGVPITDLSRWLGHADIKITYRIYGHMVEEAWDRATEAMEASYRASISPHVESAAAC</sequence>
<reference evidence="9" key="1">
    <citation type="journal article" date="2019" name="Int. J. Syst. Evol. Microbiol.">
        <title>The Global Catalogue of Microorganisms (GCM) 10K type strain sequencing project: providing services to taxonomists for standard genome sequencing and annotation.</title>
        <authorList>
            <consortium name="The Broad Institute Genomics Platform"/>
            <consortium name="The Broad Institute Genome Sequencing Center for Infectious Disease"/>
            <person name="Wu L."/>
            <person name="Ma J."/>
        </authorList>
    </citation>
    <scope>NUCLEOTIDE SEQUENCE [LARGE SCALE GENOMIC DNA]</scope>
    <source>
        <strain evidence="9">JCM 17388</strain>
    </source>
</reference>
<dbReference type="InterPro" id="IPR050090">
    <property type="entry name" value="Tyrosine_recombinase_XerCD"/>
</dbReference>
<dbReference type="InterPro" id="IPR011010">
    <property type="entry name" value="DNA_brk_join_enz"/>
</dbReference>
<evidence type="ECO:0000259" key="6">
    <source>
        <dbReference type="PROSITE" id="PS51898"/>
    </source>
</evidence>
<dbReference type="Gene3D" id="1.10.150.130">
    <property type="match status" value="1"/>
</dbReference>
<keyword evidence="2" id="KW-0229">DNA integration</keyword>
<evidence type="ECO:0000256" key="3">
    <source>
        <dbReference type="ARBA" id="ARBA00023125"/>
    </source>
</evidence>
<dbReference type="InterPro" id="IPR010998">
    <property type="entry name" value="Integrase_recombinase_N"/>
</dbReference>
<evidence type="ECO:0000256" key="4">
    <source>
        <dbReference type="ARBA" id="ARBA00023172"/>
    </source>
</evidence>
<dbReference type="EMBL" id="BAABAQ010000003">
    <property type="protein sequence ID" value="GAA4187164.1"/>
    <property type="molecule type" value="Genomic_DNA"/>
</dbReference>
<dbReference type="InterPro" id="IPR004107">
    <property type="entry name" value="Integrase_SAM-like_N"/>
</dbReference>
<evidence type="ECO:0000313" key="9">
    <source>
        <dbReference type="Proteomes" id="UP001501251"/>
    </source>
</evidence>
<dbReference type="Pfam" id="PF14659">
    <property type="entry name" value="Phage_int_SAM_3"/>
    <property type="match status" value="1"/>
</dbReference>
<dbReference type="Proteomes" id="UP001501251">
    <property type="component" value="Unassembled WGS sequence"/>
</dbReference>
<proteinExistence type="inferred from homology"/>
<dbReference type="RefSeq" id="WP_344917431.1">
    <property type="nucleotide sequence ID" value="NZ_BAABAQ010000003.1"/>
</dbReference>
<keyword evidence="3 5" id="KW-0238">DNA-binding</keyword>
<feature type="domain" description="Core-binding (CB)" evidence="7">
    <location>
        <begin position="93"/>
        <end position="174"/>
    </location>
</feature>
<evidence type="ECO:0000256" key="1">
    <source>
        <dbReference type="ARBA" id="ARBA00008857"/>
    </source>
</evidence>
<accession>A0ABP8APX9</accession>
<name>A0ABP8APX9_9ACTN</name>
<protein>
    <submittedName>
        <fullName evidence="8">Site-specific integrase</fullName>
    </submittedName>
</protein>
<dbReference type="InterPro" id="IPR013762">
    <property type="entry name" value="Integrase-like_cat_sf"/>
</dbReference>
<dbReference type="InterPro" id="IPR044068">
    <property type="entry name" value="CB"/>
</dbReference>
<dbReference type="SUPFAM" id="SSF56349">
    <property type="entry name" value="DNA breaking-rejoining enzymes"/>
    <property type="match status" value="1"/>
</dbReference>
<comment type="caution">
    <text evidence="8">The sequence shown here is derived from an EMBL/GenBank/DDBJ whole genome shotgun (WGS) entry which is preliminary data.</text>
</comment>
<dbReference type="Gene3D" id="1.10.443.10">
    <property type="entry name" value="Intergrase catalytic core"/>
    <property type="match status" value="1"/>
</dbReference>
<dbReference type="InterPro" id="IPR002104">
    <property type="entry name" value="Integrase_catalytic"/>
</dbReference>
<dbReference type="Pfam" id="PF00589">
    <property type="entry name" value="Phage_integrase"/>
    <property type="match status" value="1"/>
</dbReference>